<dbReference type="AlphaFoldDB" id="A0A4U1HJF0"/>
<keyword evidence="2" id="KW-0805">Transcription regulation</keyword>
<dbReference type="SUPFAM" id="SSF46689">
    <property type="entry name" value="Homeodomain-like"/>
    <property type="match status" value="1"/>
</dbReference>
<sequence length="189" mass="21057">MARPLSPEKRSALLLSATQAVAEQGVQATTASIARGAGVAEGTLFTYFENKDVLFQELYLHLKRSLAETVMPDYPHEADYRQRMEHVFQRYVSWGLANEAGRFAIARLSASVQILDDTRAQGMEPFLAVSRMMEDAVRDGVLVDAPIAFLSSLIEHVAATTIEYVGKHPEDAEHHRQLGFRVVWRAITA</sequence>
<reference evidence="7 8" key="1">
    <citation type="submission" date="2019-04" db="EMBL/GenBank/DDBJ databases">
        <title>Trinickia sp. 7GSK02, isolated from subtropical forest soil.</title>
        <authorList>
            <person name="Gao Z.-H."/>
            <person name="Qiu L.-H."/>
        </authorList>
    </citation>
    <scope>NUCLEOTIDE SEQUENCE [LARGE SCALE GENOMIC DNA]</scope>
    <source>
        <strain evidence="7 8">7GSK02</strain>
    </source>
</reference>
<organism evidence="7 8">
    <name type="scientific">Trinickia terrae</name>
    <dbReference type="NCBI Taxonomy" id="2571161"/>
    <lineage>
        <taxon>Bacteria</taxon>
        <taxon>Pseudomonadati</taxon>
        <taxon>Pseudomonadota</taxon>
        <taxon>Betaproteobacteria</taxon>
        <taxon>Burkholderiales</taxon>
        <taxon>Burkholderiaceae</taxon>
        <taxon>Trinickia</taxon>
    </lineage>
</organism>
<dbReference type="PRINTS" id="PR00455">
    <property type="entry name" value="HTHTETR"/>
</dbReference>
<proteinExistence type="predicted"/>
<accession>A0A4U1HJF0</accession>
<gene>
    <name evidence="7" type="ORF">FAZ69_29390</name>
</gene>
<feature type="domain" description="HTH tetR-type" evidence="6">
    <location>
        <begin position="7"/>
        <end position="66"/>
    </location>
</feature>
<feature type="DNA-binding region" description="H-T-H motif" evidence="5">
    <location>
        <begin position="29"/>
        <end position="48"/>
    </location>
</feature>
<dbReference type="Gene3D" id="1.10.357.10">
    <property type="entry name" value="Tetracycline Repressor, domain 2"/>
    <property type="match status" value="1"/>
</dbReference>
<keyword evidence="1" id="KW-0678">Repressor</keyword>
<dbReference type="Pfam" id="PF00440">
    <property type="entry name" value="TetR_N"/>
    <property type="match status" value="1"/>
</dbReference>
<evidence type="ECO:0000259" key="6">
    <source>
        <dbReference type="PROSITE" id="PS50977"/>
    </source>
</evidence>
<evidence type="ECO:0000313" key="8">
    <source>
        <dbReference type="Proteomes" id="UP000305539"/>
    </source>
</evidence>
<keyword evidence="8" id="KW-1185">Reference proteome</keyword>
<evidence type="ECO:0000256" key="2">
    <source>
        <dbReference type="ARBA" id="ARBA00023015"/>
    </source>
</evidence>
<dbReference type="Proteomes" id="UP000305539">
    <property type="component" value="Unassembled WGS sequence"/>
</dbReference>
<evidence type="ECO:0000313" key="7">
    <source>
        <dbReference type="EMBL" id="TKC80173.1"/>
    </source>
</evidence>
<dbReference type="PANTHER" id="PTHR30055:SF222">
    <property type="entry name" value="REGULATORY PROTEIN"/>
    <property type="match status" value="1"/>
</dbReference>
<dbReference type="PROSITE" id="PS01081">
    <property type="entry name" value="HTH_TETR_1"/>
    <property type="match status" value="1"/>
</dbReference>
<evidence type="ECO:0000256" key="4">
    <source>
        <dbReference type="ARBA" id="ARBA00023163"/>
    </source>
</evidence>
<evidence type="ECO:0000256" key="3">
    <source>
        <dbReference type="ARBA" id="ARBA00023125"/>
    </source>
</evidence>
<dbReference type="EMBL" id="SWJE01000021">
    <property type="protein sequence ID" value="TKC80173.1"/>
    <property type="molecule type" value="Genomic_DNA"/>
</dbReference>
<dbReference type="InterPro" id="IPR023772">
    <property type="entry name" value="DNA-bd_HTH_TetR-type_CS"/>
</dbReference>
<dbReference type="InterPro" id="IPR050109">
    <property type="entry name" value="HTH-type_TetR-like_transc_reg"/>
</dbReference>
<dbReference type="PROSITE" id="PS50977">
    <property type="entry name" value="HTH_TETR_2"/>
    <property type="match status" value="1"/>
</dbReference>
<protein>
    <submittedName>
        <fullName evidence="7">TetR/AcrR family transcriptional regulator</fullName>
    </submittedName>
</protein>
<comment type="caution">
    <text evidence="7">The sequence shown here is derived from an EMBL/GenBank/DDBJ whole genome shotgun (WGS) entry which is preliminary data.</text>
</comment>
<dbReference type="PANTHER" id="PTHR30055">
    <property type="entry name" value="HTH-TYPE TRANSCRIPTIONAL REGULATOR RUTR"/>
    <property type="match status" value="1"/>
</dbReference>
<keyword evidence="4" id="KW-0804">Transcription</keyword>
<dbReference type="InterPro" id="IPR001647">
    <property type="entry name" value="HTH_TetR"/>
</dbReference>
<name>A0A4U1HJF0_9BURK</name>
<evidence type="ECO:0000256" key="1">
    <source>
        <dbReference type="ARBA" id="ARBA00022491"/>
    </source>
</evidence>
<dbReference type="GO" id="GO:0003677">
    <property type="term" value="F:DNA binding"/>
    <property type="evidence" value="ECO:0007669"/>
    <property type="project" value="UniProtKB-UniRule"/>
</dbReference>
<dbReference type="RefSeq" id="WP_136898609.1">
    <property type="nucleotide sequence ID" value="NZ_SWJE01000021.1"/>
</dbReference>
<evidence type="ECO:0000256" key="5">
    <source>
        <dbReference type="PROSITE-ProRule" id="PRU00335"/>
    </source>
</evidence>
<dbReference type="OrthoDB" id="63332at2"/>
<keyword evidence="3 5" id="KW-0238">DNA-binding</keyword>
<dbReference type="InterPro" id="IPR009057">
    <property type="entry name" value="Homeodomain-like_sf"/>
</dbReference>